<dbReference type="AlphaFoldDB" id="A0A1H0KSK8"/>
<sequence>MARAPFCSPLLRLAAPSLALLLAGCQALSHDAAGTPAMADPLEGAPPITRGLDAEGLAGLLSAELAGQRGDYRRAAEGYLVASERYGDPSLAERAALAASFGDERELLDRAAREWQALSPDSPAPARLLAGLAVQRGDWPEALRQRLALVREGGDSEITSLVESALAAEADPAPLLALLRDHLRGAPSDARRHDAELATALLEVAVGDTEAAERRLDRLGDRAPELPALWLTRARLAQEAGDPRAARAAAARGLEVSPGDARFILLLAQSELRLGNVAAAEARTDTLLEEHTGDASLAIGLARLYLDEGYPEPARRLLLPLVEEPDAPAGAFLLLGDIARAEGEADNALLYYRQVRDDEAFLLSRLRAAEALIEEDRLDDARDFLRAERLRHDDHFDDLVGLEVELLDGEGEQAAADALLDRELARTPNDEALLYLRGMRAFEAGDLEGMERDLGRIIERNPDNAMALNALGYTLADQGPAARLDEARELIERAHALDPDNPAILDSLGWVRYRQGDPEAALPWLERAYAAMPDQEIAAHLAEVLWALGRREAARELVGEAVERFDERPLIEELLEREPGLAPAPAAD</sequence>
<evidence type="ECO:0000313" key="2">
    <source>
        <dbReference type="EMBL" id="SDO58929.1"/>
    </source>
</evidence>
<dbReference type="SMART" id="SM00028">
    <property type="entry name" value="TPR"/>
    <property type="match status" value="5"/>
</dbReference>
<dbReference type="Pfam" id="PF14559">
    <property type="entry name" value="TPR_19"/>
    <property type="match status" value="1"/>
</dbReference>
<accession>A0A1H0KSK8</accession>
<dbReference type="SUPFAM" id="SSF48452">
    <property type="entry name" value="TPR-like"/>
    <property type="match status" value="2"/>
</dbReference>
<feature type="signal peptide" evidence="1">
    <location>
        <begin position="1"/>
        <end position="19"/>
    </location>
</feature>
<dbReference type="STRING" id="419597.SAMN04487957_10894"/>
<reference evidence="3" key="1">
    <citation type="submission" date="2016-10" db="EMBL/GenBank/DDBJ databases">
        <authorList>
            <person name="Varghese N."/>
            <person name="Submissions S."/>
        </authorList>
    </citation>
    <scope>NUCLEOTIDE SEQUENCE [LARGE SCALE GENOMIC DNA]</scope>
    <source>
        <strain evidence="3">CGMCC 1.6444</strain>
    </source>
</reference>
<dbReference type="InterPro" id="IPR019734">
    <property type="entry name" value="TPR_rpt"/>
</dbReference>
<gene>
    <name evidence="2" type="ORF">SAMN04487957_10894</name>
</gene>
<evidence type="ECO:0000256" key="1">
    <source>
        <dbReference type="SAM" id="SignalP"/>
    </source>
</evidence>
<dbReference type="PROSITE" id="PS51257">
    <property type="entry name" value="PROKAR_LIPOPROTEIN"/>
    <property type="match status" value="1"/>
</dbReference>
<dbReference type="Proteomes" id="UP000199075">
    <property type="component" value="Unassembled WGS sequence"/>
</dbReference>
<feature type="chain" id="PRO_5011495859" evidence="1">
    <location>
        <begin position="20"/>
        <end position="588"/>
    </location>
</feature>
<keyword evidence="3" id="KW-1185">Reference proteome</keyword>
<dbReference type="InterPro" id="IPR011990">
    <property type="entry name" value="TPR-like_helical_dom_sf"/>
</dbReference>
<dbReference type="PANTHER" id="PTHR12558">
    <property type="entry name" value="CELL DIVISION CYCLE 16,23,27"/>
    <property type="match status" value="1"/>
</dbReference>
<dbReference type="OrthoDB" id="9766710at2"/>
<evidence type="ECO:0000313" key="3">
    <source>
        <dbReference type="Proteomes" id="UP000199075"/>
    </source>
</evidence>
<organism evidence="2 3">
    <name type="scientific">Halomonas shengliensis</name>
    <dbReference type="NCBI Taxonomy" id="419597"/>
    <lineage>
        <taxon>Bacteria</taxon>
        <taxon>Pseudomonadati</taxon>
        <taxon>Pseudomonadota</taxon>
        <taxon>Gammaproteobacteria</taxon>
        <taxon>Oceanospirillales</taxon>
        <taxon>Halomonadaceae</taxon>
        <taxon>Halomonas</taxon>
    </lineage>
</organism>
<dbReference type="EMBL" id="FNIV01000008">
    <property type="protein sequence ID" value="SDO58929.1"/>
    <property type="molecule type" value="Genomic_DNA"/>
</dbReference>
<dbReference type="Pfam" id="PF13424">
    <property type="entry name" value="TPR_12"/>
    <property type="match status" value="1"/>
</dbReference>
<dbReference type="PANTHER" id="PTHR12558:SF13">
    <property type="entry name" value="CELL DIVISION CYCLE PROTEIN 27 HOMOLOG"/>
    <property type="match status" value="1"/>
</dbReference>
<keyword evidence="1" id="KW-0732">Signal</keyword>
<protein>
    <submittedName>
        <fullName evidence="2">Flp pilus assembly protein TadD, contains TPR repeats</fullName>
    </submittedName>
</protein>
<dbReference type="Gene3D" id="1.25.40.10">
    <property type="entry name" value="Tetratricopeptide repeat domain"/>
    <property type="match status" value="2"/>
</dbReference>
<proteinExistence type="predicted"/>
<name>A0A1H0KSK8_9GAMM</name>
<dbReference type="RefSeq" id="WP_089679834.1">
    <property type="nucleotide sequence ID" value="NZ_FNIV01000008.1"/>
</dbReference>